<dbReference type="Proteomes" id="UP000189670">
    <property type="component" value="Unassembled WGS sequence"/>
</dbReference>
<dbReference type="PANTHER" id="PTHR42947">
    <property type="entry name" value="COB--COM HETERODISULFIDE REDUCTASE SUBUNIT B 1"/>
    <property type="match status" value="1"/>
</dbReference>
<dbReference type="InterPro" id="IPR004017">
    <property type="entry name" value="Cys_rich_dom"/>
</dbReference>
<organism evidence="3 4">
    <name type="scientific">Candidatus Magnetoglobus multicellularis str. Araruama</name>
    <dbReference type="NCBI Taxonomy" id="890399"/>
    <lineage>
        <taxon>Bacteria</taxon>
        <taxon>Pseudomonadati</taxon>
        <taxon>Thermodesulfobacteriota</taxon>
        <taxon>Desulfobacteria</taxon>
        <taxon>Desulfobacterales</taxon>
        <taxon>Desulfobacteraceae</taxon>
        <taxon>Candidatus Magnetoglobus</taxon>
    </lineage>
</organism>
<accession>A0A1V1P5B7</accession>
<feature type="domain" description="Cysteine-rich" evidence="2">
    <location>
        <begin position="6"/>
        <end position="85"/>
    </location>
</feature>
<feature type="domain" description="Cysteine-rich" evidence="2">
    <location>
        <begin position="149"/>
        <end position="236"/>
    </location>
</feature>
<evidence type="ECO:0000256" key="1">
    <source>
        <dbReference type="ARBA" id="ARBA00023002"/>
    </source>
</evidence>
<proteinExistence type="predicted"/>
<dbReference type="AlphaFoldDB" id="A0A1V1P5B7"/>
<dbReference type="InterPro" id="IPR051278">
    <property type="entry name" value="HdrB/HdrD_reductase"/>
</dbReference>
<sequence>MQLKYSYFPGCKISGHLPEYGKSTLSLMTSLNIHWVSLPFNCCGYPIRHQNMEASVFSAARNIALSEHAHLDIMTPCKCCFGNLKHSQHLLKNDPVLFKSVNERLKQEGLTYSGNIEIKHLLSLLYHDVGLDQIKDNIRHPFESKPVVAASYGCHALRPAKIMNFDHPFDPTIFEKIIETTGAETVFWPKRSECCGQPVFDRNPSLSRALLQSKLSDAIQSGADMICTACTYCQIQYDTFGEKQLPVVVISLVV</sequence>
<feature type="non-terminal residue" evidence="3">
    <location>
        <position position="254"/>
    </location>
</feature>
<dbReference type="PANTHER" id="PTHR42947:SF1">
    <property type="entry name" value="COB--COM HETERODISULFIDE REDUCTASE SUBUNIT B 1"/>
    <property type="match status" value="1"/>
</dbReference>
<gene>
    <name evidence="3" type="ORF">OMM_09093</name>
</gene>
<name>A0A1V1P5B7_9BACT</name>
<protein>
    <submittedName>
        <fullName evidence="3">CoB--CoM heterodisulfide reductase subunit B</fullName>
    </submittedName>
</protein>
<comment type="caution">
    <text evidence="3">The sequence shown here is derived from an EMBL/GenBank/DDBJ whole genome shotgun (WGS) entry which is preliminary data.</text>
</comment>
<evidence type="ECO:0000313" key="4">
    <source>
        <dbReference type="Proteomes" id="UP000189670"/>
    </source>
</evidence>
<keyword evidence="1" id="KW-0560">Oxidoreductase</keyword>
<dbReference type="Gene3D" id="1.20.1050.140">
    <property type="match status" value="1"/>
</dbReference>
<evidence type="ECO:0000259" key="2">
    <source>
        <dbReference type="Pfam" id="PF02754"/>
    </source>
</evidence>
<evidence type="ECO:0000313" key="3">
    <source>
        <dbReference type="EMBL" id="ETR70072.1"/>
    </source>
</evidence>
<dbReference type="Pfam" id="PF02754">
    <property type="entry name" value="CCG"/>
    <property type="match status" value="2"/>
</dbReference>
<dbReference type="GO" id="GO:0016491">
    <property type="term" value="F:oxidoreductase activity"/>
    <property type="evidence" value="ECO:0007669"/>
    <property type="project" value="UniProtKB-KW"/>
</dbReference>
<reference evidence="4" key="1">
    <citation type="submission" date="2012-11" db="EMBL/GenBank/DDBJ databases">
        <authorList>
            <person name="Lucero-Rivera Y.E."/>
            <person name="Tovar-Ramirez D."/>
        </authorList>
    </citation>
    <scope>NUCLEOTIDE SEQUENCE [LARGE SCALE GENOMIC DNA]</scope>
    <source>
        <strain evidence="4">Araruama</strain>
    </source>
</reference>
<dbReference type="EMBL" id="ATBP01000495">
    <property type="protein sequence ID" value="ETR70072.1"/>
    <property type="molecule type" value="Genomic_DNA"/>
</dbReference>